<feature type="compositionally biased region" description="Polar residues" evidence="1">
    <location>
        <begin position="161"/>
        <end position="181"/>
    </location>
</feature>
<dbReference type="HOGENOM" id="CLU_008019_1_0_1"/>
<sequence>MSVSPPPPKRQKMDSPTSQPSSAEPSALLDSADTPVGGSQAIQSHADSGELSSRVPNVNGQPAIQGVRWPSNCIPHEIYNLIADYLSRSDIQNLRLVNREFDHNLSSRYFNNVVVTFRPEFSALYGSLDSGLGVMIDSQQGALAGQIDHNVAENSPRAGSDSASTLSRNGSPSKTNELPTTRKSVMSDGFRVFQQFGPETIKKFALALELNELDLAYPPVKLSQEIVKAPWGLYRWPIKEYPRYSKLEGLEKLADETQYMKEAFRWLTSVNEIGISCDAGLGYLRGPDKNHLYQPLSLSVFKPTNYHQDENDHHCSAEEADGRSMSLIILKQMAMNAGYDDNEWHWAVLRLLEDEGRNVRWVEQRNANGDKIATAVPRYPVDQTTTKQEILNIIESLINSPEINNPREVVEENMDVAVFNDDLPGVRVHARTIYRRLSHPPPLSIPELPATKSIGLVPSNLTPAQAEMLLELDWAHRALMQSYVIAVMDNKDAFLNLTTLTVARISGSHIEFLCKDEFWDALTSVTNFSIGVIPEWRSIKKSDTGIEQRHENPLDTYAHAFKLLHEYVGKRENIKSLHFEWICGGEFAMGISQRDRYILPAPVLQNAVQQLQMMGPGHNVGHLPIAMNTSIMPPVTNPAVGSICRWRSFSWPHVLASLSLNPDAVKDYYTTCTSDDRAHYRAMKELEQFFVPQVPHKTNRLQSVKFKSCGYAIVDHPAVNNWDMIPNEYLLVAHRNELPRELKDLDGAMLTSNEPLLAKTLNYISDEEQHVLRSLHGLNFGWQHIYDEVLIDIAKADGNPDPGACRFYGEIVRDKTAPEADLVSTA</sequence>
<dbReference type="Proteomes" id="UP000014074">
    <property type="component" value="Unassembled WGS sequence"/>
</dbReference>
<dbReference type="RefSeq" id="XP_007919094.1">
    <property type="nucleotide sequence ID" value="XM_007920903.1"/>
</dbReference>
<dbReference type="AlphaFoldDB" id="R8B9X1"/>
<evidence type="ECO:0000256" key="1">
    <source>
        <dbReference type="SAM" id="MobiDB-lite"/>
    </source>
</evidence>
<feature type="region of interest" description="Disordered" evidence="1">
    <location>
        <begin position="1"/>
        <end position="55"/>
    </location>
</feature>
<reference evidence="3" key="1">
    <citation type="journal article" date="2013" name="Genome Announc.">
        <title>Draft genome sequence of the ascomycete Phaeoacremonium aleophilum strain UCR-PA7, a causal agent of the esca disease complex in grapevines.</title>
        <authorList>
            <person name="Blanco-Ulate B."/>
            <person name="Rolshausen P."/>
            <person name="Cantu D."/>
        </authorList>
    </citation>
    <scope>NUCLEOTIDE SEQUENCE [LARGE SCALE GENOMIC DNA]</scope>
    <source>
        <strain evidence="3">UCR-PA7</strain>
    </source>
</reference>
<dbReference type="EMBL" id="KB933360">
    <property type="protein sequence ID" value="EON96119.1"/>
    <property type="molecule type" value="Genomic_DNA"/>
</dbReference>
<evidence type="ECO:0000313" key="2">
    <source>
        <dbReference type="EMBL" id="EON96119.1"/>
    </source>
</evidence>
<feature type="compositionally biased region" description="Polar residues" evidence="1">
    <location>
        <begin position="14"/>
        <end position="24"/>
    </location>
</feature>
<evidence type="ECO:0000313" key="3">
    <source>
        <dbReference type="Proteomes" id="UP000014074"/>
    </source>
</evidence>
<name>R8B9X1_PHAM7</name>
<organism evidence="2 3">
    <name type="scientific">Phaeoacremonium minimum (strain UCR-PA7)</name>
    <name type="common">Esca disease fungus</name>
    <name type="synonym">Togninia minima</name>
    <dbReference type="NCBI Taxonomy" id="1286976"/>
    <lineage>
        <taxon>Eukaryota</taxon>
        <taxon>Fungi</taxon>
        <taxon>Dikarya</taxon>
        <taxon>Ascomycota</taxon>
        <taxon>Pezizomycotina</taxon>
        <taxon>Sordariomycetes</taxon>
        <taxon>Sordariomycetidae</taxon>
        <taxon>Togniniales</taxon>
        <taxon>Togniniaceae</taxon>
        <taxon>Phaeoacremonium</taxon>
    </lineage>
</organism>
<dbReference type="eggNOG" id="ENOG502SK00">
    <property type="taxonomic scope" value="Eukaryota"/>
</dbReference>
<feature type="compositionally biased region" description="Polar residues" evidence="1">
    <location>
        <begin position="40"/>
        <end position="55"/>
    </location>
</feature>
<accession>R8B9X1</accession>
<dbReference type="GeneID" id="19329235"/>
<protein>
    <submittedName>
        <fullName evidence="2">Putative f-box domain-containing protein</fullName>
    </submittedName>
</protein>
<dbReference type="KEGG" id="tmn:UCRPA7_8390"/>
<keyword evidence="3" id="KW-1185">Reference proteome</keyword>
<dbReference type="OrthoDB" id="4194555at2759"/>
<proteinExistence type="predicted"/>
<gene>
    <name evidence="2" type="ORF">UCRPA7_8390</name>
</gene>
<feature type="region of interest" description="Disordered" evidence="1">
    <location>
        <begin position="152"/>
        <end position="181"/>
    </location>
</feature>